<proteinExistence type="inferred from homology"/>
<evidence type="ECO:0000256" key="12">
    <source>
        <dbReference type="ARBA" id="ARBA00023303"/>
    </source>
</evidence>
<evidence type="ECO:0000259" key="15">
    <source>
        <dbReference type="Pfam" id="PF10613"/>
    </source>
</evidence>
<evidence type="ECO:0008006" key="18">
    <source>
        <dbReference type="Google" id="ProtNLM"/>
    </source>
</evidence>
<dbReference type="PANTHER" id="PTHR42643">
    <property type="entry name" value="IONOTROPIC RECEPTOR 20A-RELATED"/>
    <property type="match status" value="1"/>
</dbReference>
<keyword evidence="5 13" id="KW-0812">Transmembrane</keyword>
<gene>
    <name evidence="16" type="ORF">DAPPUDRAFT_302648</name>
</gene>
<dbReference type="FunFam" id="1.10.287.70:FF:000400">
    <property type="entry name" value="Uncharacterized protein"/>
    <property type="match status" value="1"/>
</dbReference>
<dbReference type="PANTHER" id="PTHR42643:SF24">
    <property type="entry name" value="IONOTROPIC RECEPTOR 60A"/>
    <property type="match status" value="1"/>
</dbReference>
<dbReference type="PhylomeDB" id="E9GEE0"/>
<keyword evidence="6 13" id="KW-1133">Transmembrane helix</keyword>
<evidence type="ECO:0000256" key="2">
    <source>
        <dbReference type="ARBA" id="ARBA00008685"/>
    </source>
</evidence>
<feature type="transmembrane region" description="Helical" evidence="13">
    <location>
        <begin position="71"/>
        <end position="89"/>
    </location>
</feature>
<dbReference type="SUPFAM" id="SSF53850">
    <property type="entry name" value="Periplasmic binding protein-like II"/>
    <property type="match status" value="1"/>
</dbReference>
<dbReference type="InterPro" id="IPR052192">
    <property type="entry name" value="Insect_Ionotropic_Sensory_Rcpt"/>
</dbReference>
<dbReference type="Pfam" id="PF10613">
    <property type="entry name" value="Lig_chan-Glu_bd"/>
    <property type="match status" value="1"/>
</dbReference>
<keyword evidence="3" id="KW-0813">Transport</keyword>
<dbReference type="GO" id="GO:0015276">
    <property type="term" value="F:ligand-gated monoatomic ion channel activity"/>
    <property type="evidence" value="ECO:0007669"/>
    <property type="project" value="InterPro"/>
</dbReference>
<evidence type="ECO:0000256" key="11">
    <source>
        <dbReference type="ARBA" id="ARBA00023286"/>
    </source>
</evidence>
<evidence type="ECO:0000256" key="13">
    <source>
        <dbReference type="SAM" id="Phobius"/>
    </source>
</evidence>
<evidence type="ECO:0000256" key="10">
    <source>
        <dbReference type="ARBA" id="ARBA00023180"/>
    </source>
</evidence>
<dbReference type="Pfam" id="PF00060">
    <property type="entry name" value="Lig_chan"/>
    <property type="match status" value="1"/>
</dbReference>
<comment type="subcellular location">
    <subcellularLocation>
        <location evidence="1">Cell membrane</location>
        <topology evidence="1">Multi-pass membrane protein</topology>
    </subcellularLocation>
</comment>
<evidence type="ECO:0000256" key="8">
    <source>
        <dbReference type="ARBA" id="ARBA00023136"/>
    </source>
</evidence>
<dbReference type="InterPro" id="IPR001320">
    <property type="entry name" value="Iontro_rcpt_C"/>
</dbReference>
<dbReference type="OrthoDB" id="5984008at2759"/>
<dbReference type="EMBL" id="GL732540">
    <property type="protein sequence ID" value="EFX82252.1"/>
    <property type="molecule type" value="Genomic_DNA"/>
</dbReference>
<keyword evidence="9" id="KW-0675">Receptor</keyword>
<organism evidence="16 17">
    <name type="scientific">Daphnia pulex</name>
    <name type="common">Water flea</name>
    <dbReference type="NCBI Taxonomy" id="6669"/>
    <lineage>
        <taxon>Eukaryota</taxon>
        <taxon>Metazoa</taxon>
        <taxon>Ecdysozoa</taxon>
        <taxon>Arthropoda</taxon>
        <taxon>Crustacea</taxon>
        <taxon>Branchiopoda</taxon>
        <taxon>Diplostraca</taxon>
        <taxon>Cladocera</taxon>
        <taxon>Anomopoda</taxon>
        <taxon>Daphniidae</taxon>
        <taxon>Daphnia</taxon>
    </lineage>
</organism>
<evidence type="ECO:0000256" key="5">
    <source>
        <dbReference type="ARBA" id="ARBA00022692"/>
    </source>
</evidence>
<evidence type="ECO:0000256" key="1">
    <source>
        <dbReference type="ARBA" id="ARBA00004651"/>
    </source>
</evidence>
<keyword evidence="10" id="KW-0325">Glycoprotein</keyword>
<feature type="transmembrane region" description="Helical" evidence="13">
    <location>
        <begin position="131"/>
        <end position="157"/>
    </location>
</feature>
<feature type="transmembrane region" description="Helical" evidence="13">
    <location>
        <begin position="327"/>
        <end position="345"/>
    </location>
</feature>
<comment type="similarity">
    <text evidence="2">Belongs to the glutamate-gated ion channel (TC 1.A.10.1) family.</text>
</comment>
<reference evidence="16 17" key="1">
    <citation type="journal article" date="2011" name="Science">
        <title>The ecoresponsive genome of Daphnia pulex.</title>
        <authorList>
            <person name="Colbourne J.K."/>
            <person name="Pfrender M.E."/>
            <person name="Gilbert D."/>
            <person name="Thomas W.K."/>
            <person name="Tucker A."/>
            <person name="Oakley T.H."/>
            <person name="Tokishita S."/>
            <person name="Aerts A."/>
            <person name="Arnold G.J."/>
            <person name="Basu M.K."/>
            <person name="Bauer D.J."/>
            <person name="Caceres C.E."/>
            <person name="Carmel L."/>
            <person name="Casola C."/>
            <person name="Choi J.H."/>
            <person name="Detter J.C."/>
            <person name="Dong Q."/>
            <person name="Dusheyko S."/>
            <person name="Eads B.D."/>
            <person name="Frohlich T."/>
            <person name="Geiler-Samerotte K.A."/>
            <person name="Gerlach D."/>
            <person name="Hatcher P."/>
            <person name="Jogdeo S."/>
            <person name="Krijgsveld J."/>
            <person name="Kriventseva E.V."/>
            <person name="Kultz D."/>
            <person name="Laforsch C."/>
            <person name="Lindquist E."/>
            <person name="Lopez J."/>
            <person name="Manak J.R."/>
            <person name="Muller J."/>
            <person name="Pangilinan J."/>
            <person name="Patwardhan R.P."/>
            <person name="Pitluck S."/>
            <person name="Pritham E.J."/>
            <person name="Rechtsteiner A."/>
            <person name="Rho M."/>
            <person name="Rogozin I.B."/>
            <person name="Sakarya O."/>
            <person name="Salamov A."/>
            <person name="Schaack S."/>
            <person name="Shapiro H."/>
            <person name="Shiga Y."/>
            <person name="Skalitzky C."/>
            <person name="Smith Z."/>
            <person name="Souvorov A."/>
            <person name="Sung W."/>
            <person name="Tang Z."/>
            <person name="Tsuchiya D."/>
            <person name="Tu H."/>
            <person name="Vos H."/>
            <person name="Wang M."/>
            <person name="Wolf Y.I."/>
            <person name="Yamagata H."/>
            <person name="Yamada T."/>
            <person name="Ye Y."/>
            <person name="Shaw J.R."/>
            <person name="Andrews J."/>
            <person name="Crease T.J."/>
            <person name="Tang H."/>
            <person name="Lucas S.M."/>
            <person name="Robertson H.M."/>
            <person name="Bork P."/>
            <person name="Koonin E.V."/>
            <person name="Zdobnov E.M."/>
            <person name="Grigoriev I.V."/>
            <person name="Lynch M."/>
            <person name="Boore J.L."/>
        </authorList>
    </citation>
    <scope>NUCLEOTIDE SEQUENCE [LARGE SCALE GENOMIC DNA]</scope>
</reference>
<evidence type="ECO:0000313" key="16">
    <source>
        <dbReference type="EMBL" id="EFX82252.1"/>
    </source>
</evidence>
<dbReference type="InterPro" id="IPR019594">
    <property type="entry name" value="Glu/Gly-bd"/>
</dbReference>
<accession>E9GEE0</accession>
<dbReference type="KEGG" id="dpx:DAPPUDRAFT_302648"/>
<dbReference type="GO" id="GO:0050906">
    <property type="term" value="P:detection of stimulus involved in sensory perception"/>
    <property type="evidence" value="ECO:0007669"/>
    <property type="project" value="UniProtKB-ARBA"/>
</dbReference>
<dbReference type="HOGENOM" id="CLU_007257_0_5_1"/>
<evidence type="ECO:0000256" key="7">
    <source>
        <dbReference type="ARBA" id="ARBA00023065"/>
    </source>
</evidence>
<evidence type="ECO:0000256" key="6">
    <source>
        <dbReference type="ARBA" id="ARBA00022989"/>
    </source>
</evidence>
<keyword evidence="17" id="KW-1185">Reference proteome</keyword>
<evidence type="ECO:0000313" key="17">
    <source>
        <dbReference type="Proteomes" id="UP000000305"/>
    </source>
</evidence>
<name>E9GEE0_DAPPU</name>
<dbReference type="eggNOG" id="KOG1052">
    <property type="taxonomic scope" value="Eukaryota"/>
</dbReference>
<dbReference type="OMA" id="NQNVYKW"/>
<protein>
    <recommendedName>
        <fullName evidence="18">Ionotropic glutamate receptor C-terminal domain-containing protein</fullName>
    </recommendedName>
</protein>
<evidence type="ECO:0000256" key="9">
    <source>
        <dbReference type="ARBA" id="ARBA00023170"/>
    </source>
</evidence>
<evidence type="ECO:0000256" key="3">
    <source>
        <dbReference type="ARBA" id="ARBA00022448"/>
    </source>
</evidence>
<evidence type="ECO:0000259" key="14">
    <source>
        <dbReference type="Pfam" id="PF00060"/>
    </source>
</evidence>
<dbReference type="Gene3D" id="1.10.287.70">
    <property type="match status" value="1"/>
</dbReference>
<keyword evidence="7" id="KW-0406">Ion transport</keyword>
<dbReference type="GO" id="GO:0005886">
    <property type="term" value="C:plasma membrane"/>
    <property type="evidence" value="ECO:0007669"/>
    <property type="project" value="UniProtKB-SubCell"/>
</dbReference>
<evidence type="ECO:0000256" key="4">
    <source>
        <dbReference type="ARBA" id="ARBA00022475"/>
    </source>
</evidence>
<dbReference type="Proteomes" id="UP000000305">
    <property type="component" value="Unassembled WGS sequence"/>
</dbReference>
<keyword evidence="8 13" id="KW-0472">Membrane</keyword>
<dbReference type="Gene3D" id="3.40.190.10">
    <property type="entry name" value="Periplasmic binding protein-like II"/>
    <property type="match status" value="1"/>
</dbReference>
<feature type="domain" description="Ionotropic glutamate receptor C-terminal" evidence="14">
    <location>
        <begin position="68"/>
        <end position="335"/>
    </location>
</feature>
<feature type="domain" description="Ionotropic glutamate receptor L-glutamate and glycine-binding" evidence="15">
    <location>
        <begin position="3"/>
        <end position="52"/>
    </location>
</feature>
<dbReference type="AlphaFoldDB" id="E9GEE0"/>
<keyword evidence="12" id="KW-0407">Ion channel</keyword>
<keyword evidence="4" id="KW-1003">Cell membrane</keyword>
<dbReference type="InParanoid" id="E9GEE0"/>
<keyword evidence="11" id="KW-1071">Ligand-gated ion channel</keyword>
<sequence>MPNGSWSGMIGMIIDQKVDVGVGPFSVTHSRSKVVAFSTAFFADSAAILIPPPAEENRLLACTKPFHLETWIALIALVTILPVILWIYFKCLCPRYKAKCPVLMKNQFFILGVLIGQSGQKLPSIGFSPRLLGIVWCLSAVVFASAYVGILISFLRFPKLSPIIDRLEDLPGSHLQWVVQRGTALDPLFIEATNGIYKTIGEGLLSKRRGALIDTHFDGILSVVNGNCAYIAYKSNLEPAVDEDFRQSGTCRLGIAKQGFFEVNVAFALPNNSPLKLLLDKKVLQMMEAGLGIYWKKVYWPPSGSKCGDVRQFDTGPKSLRLSDLQGAFLILTVGSGLAFFIFLVEKFLARPCRFLFNV</sequence>